<dbReference type="EMBL" id="CAAALY010088641">
    <property type="protein sequence ID" value="VEL27637.1"/>
    <property type="molecule type" value="Genomic_DNA"/>
</dbReference>
<reference evidence="1" key="1">
    <citation type="submission" date="2018-11" db="EMBL/GenBank/DDBJ databases">
        <authorList>
            <consortium name="Pathogen Informatics"/>
        </authorList>
    </citation>
    <scope>NUCLEOTIDE SEQUENCE</scope>
</reference>
<dbReference type="AlphaFoldDB" id="A0A448X482"/>
<evidence type="ECO:0000313" key="1">
    <source>
        <dbReference type="EMBL" id="VEL27637.1"/>
    </source>
</evidence>
<evidence type="ECO:0000313" key="2">
    <source>
        <dbReference type="Proteomes" id="UP000784294"/>
    </source>
</evidence>
<keyword evidence="2" id="KW-1185">Reference proteome</keyword>
<proteinExistence type="predicted"/>
<accession>A0A448X482</accession>
<gene>
    <name evidence="1" type="ORF">PXEA_LOCUS21077</name>
</gene>
<dbReference type="Proteomes" id="UP000784294">
    <property type="component" value="Unassembled WGS sequence"/>
</dbReference>
<organism evidence="1 2">
    <name type="scientific">Protopolystoma xenopodis</name>
    <dbReference type="NCBI Taxonomy" id="117903"/>
    <lineage>
        <taxon>Eukaryota</taxon>
        <taxon>Metazoa</taxon>
        <taxon>Spiralia</taxon>
        <taxon>Lophotrochozoa</taxon>
        <taxon>Platyhelminthes</taxon>
        <taxon>Monogenea</taxon>
        <taxon>Polyopisthocotylea</taxon>
        <taxon>Polystomatidea</taxon>
        <taxon>Polystomatidae</taxon>
        <taxon>Protopolystoma</taxon>
    </lineage>
</organism>
<name>A0A448X482_9PLAT</name>
<sequence>MDHLSSGLIEMTRLPPLPTLRVHRTSVNLTGGCFTIDLVPGSRVADRQPTTSWYGKEHLQSRTSSMPDEPPIIKRVSFVLFSVEDTFIPTFQPLLVSAKRLCSHKLSVCC</sequence>
<comment type="caution">
    <text evidence="1">The sequence shown here is derived from an EMBL/GenBank/DDBJ whole genome shotgun (WGS) entry which is preliminary data.</text>
</comment>
<protein>
    <submittedName>
        <fullName evidence="1">Uncharacterized protein</fullName>
    </submittedName>
</protein>